<dbReference type="Proteomes" id="UP000185221">
    <property type="component" value="Unassembled WGS sequence"/>
</dbReference>
<organism evidence="2 3">
    <name type="scientific">Algoriphagus halophilus</name>
    <dbReference type="NCBI Taxonomy" id="226505"/>
    <lineage>
        <taxon>Bacteria</taxon>
        <taxon>Pseudomonadati</taxon>
        <taxon>Bacteroidota</taxon>
        <taxon>Cytophagia</taxon>
        <taxon>Cytophagales</taxon>
        <taxon>Cyclobacteriaceae</taxon>
        <taxon>Algoriphagus</taxon>
    </lineage>
</organism>
<dbReference type="AlphaFoldDB" id="A0A1N6G2P1"/>
<reference evidence="3" key="1">
    <citation type="submission" date="2016-11" db="EMBL/GenBank/DDBJ databases">
        <authorList>
            <person name="Varghese N."/>
            <person name="Submissions S."/>
        </authorList>
    </citation>
    <scope>NUCLEOTIDE SEQUENCE [LARGE SCALE GENOMIC DNA]</scope>
    <source>
        <strain evidence="3">DSM 15292</strain>
    </source>
</reference>
<gene>
    <name evidence="2" type="ORF">SAMN05444394_2923</name>
</gene>
<dbReference type="EMBL" id="FSRC01000002">
    <property type="protein sequence ID" value="SIO01788.1"/>
    <property type="molecule type" value="Genomic_DNA"/>
</dbReference>
<name>A0A1N6G2P1_9BACT</name>
<proteinExistence type="predicted"/>
<keyword evidence="1" id="KW-0812">Transmembrane</keyword>
<keyword evidence="3" id="KW-1185">Reference proteome</keyword>
<keyword evidence="1" id="KW-1133">Transmembrane helix</keyword>
<protein>
    <submittedName>
        <fullName evidence="2">Uncharacterized protein</fullName>
    </submittedName>
</protein>
<accession>A0A1N6G2P1</accession>
<sequence length="55" mass="6694">MVFFNNLFWFRKIYKNTNIKIEFFLNQLSKTYFVIFLILGLIPSITFEGMSLDYN</sequence>
<keyword evidence="1" id="KW-0472">Membrane</keyword>
<feature type="transmembrane region" description="Helical" evidence="1">
    <location>
        <begin position="32"/>
        <end position="52"/>
    </location>
</feature>
<evidence type="ECO:0000313" key="2">
    <source>
        <dbReference type="EMBL" id="SIO01788.1"/>
    </source>
</evidence>
<evidence type="ECO:0000256" key="1">
    <source>
        <dbReference type="SAM" id="Phobius"/>
    </source>
</evidence>
<evidence type="ECO:0000313" key="3">
    <source>
        <dbReference type="Proteomes" id="UP000185221"/>
    </source>
</evidence>